<dbReference type="Proteomes" id="UP001341840">
    <property type="component" value="Unassembled WGS sequence"/>
</dbReference>
<keyword evidence="2" id="KW-1185">Reference proteome</keyword>
<proteinExistence type="predicted"/>
<gene>
    <name evidence="1" type="ORF">PIB30_025812</name>
</gene>
<protein>
    <submittedName>
        <fullName evidence="1">Uncharacterized protein</fullName>
    </submittedName>
</protein>
<organism evidence="1 2">
    <name type="scientific">Stylosanthes scabra</name>
    <dbReference type="NCBI Taxonomy" id="79078"/>
    <lineage>
        <taxon>Eukaryota</taxon>
        <taxon>Viridiplantae</taxon>
        <taxon>Streptophyta</taxon>
        <taxon>Embryophyta</taxon>
        <taxon>Tracheophyta</taxon>
        <taxon>Spermatophyta</taxon>
        <taxon>Magnoliopsida</taxon>
        <taxon>eudicotyledons</taxon>
        <taxon>Gunneridae</taxon>
        <taxon>Pentapetalae</taxon>
        <taxon>rosids</taxon>
        <taxon>fabids</taxon>
        <taxon>Fabales</taxon>
        <taxon>Fabaceae</taxon>
        <taxon>Papilionoideae</taxon>
        <taxon>50 kb inversion clade</taxon>
        <taxon>dalbergioids sensu lato</taxon>
        <taxon>Dalbergieae</taxon>
        <taxon>Pterocarpus clade</taxon>
        <taxon>Stylosanthes</taxon>
    </lineage>
</organism>
<reference evidence="1 2" key="1">
    <citation type="journal article" date="2023" name="Plants (Basel)">
        <title>Bridging the Gap: Combining Genomics and Transcriptomics Approaches to Understand Stylosanthes scabra, an Orphan Legume from the Brazilian Caatinga.</title>
        <authorList>
            <person name="Ferreira-Neto J.R.C."/>
            <person name="da Silva M.D."/>
            <person name="Binneck E."/>
            <person name="de Melo N.F."/>
            <person name="da Silva R.H."/>
            <person name="de Melo A.L.T.M."/>
            <person name="Pandolfi V."/>
            <person name="Bustamante F.O."/>
            <person name="Brasileiro-Vidal A.C."/>
            <person name="Benko-Iseppon A.M."/>
        </authorList>
    </citation>
    <scope>NUCLEOTIDE SEQUENCE [LARGE SCALE GENOMIC DNA]</scope>
    <source>
        <tissue evidence="1">Leaves</tissue>
    </source>
</reference>
<comment type="caution">
    <text evidence="1">The sequence shown here is derived from an EMBL/GenBank/DDBJ whole genome shotgun (WGS) entry which is preliminary data.</text>
</comment>
<accession>A0ABU6UB70</accession>
<name>A0ABU6UB70_9FABA</name>
<dbReference type="EMBL" id="JASCZI010120924">
    <property type="protein sequence ID" value="MED6157700.1"/>
    <property type="molecule type" value="Genomic_DNA"/>
</dbReference>
<evidence type="ECO:0000313" key="2">
    <source>
        <dbReference type="Proteomes" id="UP001341840"/>
    </source>
</evidence>
<evidence type="ECO:0000313" key="1">
    <source>
        <dbReference type="EMBL" id="MED6157700.1"/>
    </source>
</evidence>
<sequence>MAERSIEEIAAENRREMYHLNEISHIAHNVHNECGRCIISIHRQIAMDLDPLVVPFVQRAGLLPVAQLTERWFKIDEPLISAFIER</sequence>